<feature type="transmembrane region" description="Helical" evidence="8">
    <location>
        <begin position="113"/>
        <end position="135"/>
    </location>
</feature>
<organism evidence="9 10">
    <name type="scientific">Agrobacterium deltaense Zutra 3/1</name>
    <dbReference type="NCBI Taxonomy" id="1183427"/>
    <lineage>
        <taxon>Bacteria</taxon>
        <taxon>Pseudomonadati</taxon>
        <taxon>Pseudomonadota</taxon>
        <taxon>Alphaproteobacteria</taxon>
        <taxon>Hyphomicrobiales</taxon>
        <taxon>Rhizobiaceae</taxon>
        <taxon>Rhizobium/Agrobacterium group</taxon>
        <taxon>Agrobacterium</taxon>
    </lineage>
</organism>
<evidence type="ECO:0000256" key="3">
    <source>
        <dbReference type="ARBA" id="ARBA00022448"/>
    </source>
</evidence>
<protein>
    <submittedName>
        <fullName evidence="9">Iron(3+)-hydroxamate import system permease protein FhuB</fullName>
    </submittedName>
</protein>
<evidence type="ECO:0000256" key="6">
    <source>
        <dbReference type="ARBA" id="ARBA00022989"/>
    </source>
</evidence>
<dbReference type="RefSeq" id="WP_080819812.1">
    <property type="nucleotide sequence ID" value="NZ_LT009749.1"/>
</dbReference>
<dbReference type="AlphaFoldDB" id="A0A1S7R270"/>
<dbReference type="NCBIfam" id="NF007866">
    <property type="entry name" value="PRK10577.1-2"/>
    <property type="match status" value="1"/>
</dbReference>
<evidence type="ECO:0000256" key="7">
    <source>
        <dbReference type="ARBA" id="ARBA00023136"/>
    </source>
</evidence>
<dbReference type="PANTHER" id="PTHR30472:SF37">
    <property type="entry name" value="FE(3+) DICITRATE TRANSPORT SYSTEM PERMEASE PROTEIN FECD-RELATED"/>
    <property type="match status" value="1"/>
</dbReference>
<feature type="transmembrane region" description="Helical" evidence="8">
    <location>
        <begin position="633"/>
        <end position="655"/>
    </location>
</feature>
<keyword evidence="6 8" id="KW-1133">Transmembrane helix</keyword>
<dbReference type="EMBL" id="FBWG01000030">
    <property type="protein sequence ID" value="CUX45652.1"/>
    <property type="molecule type" value="Genomic_DNA"/>
</dbReference>
<proteinExistence type="inferred from homology"/>
<accession>A0A1S7R270</accession>
<dbReference type="Gene3D" id="1.10.3470.10">
    <property type="entry name" value="ABC transporter involved in vitamin B12 uptake, BtuC"/>
    <property type="match status" value="2"/>
</dbReference>
<reference evidence="9 10" key="1">
    <citation type="submission" date="2016-01" db="EMBL/GenBank/DDBJ databases">
        <authorList>
            <person name="Oliw E.H."/>
        </authorList>
    </citation>
    <scope>NUCLEOTIDE SEQUENCE [LARGE SCALE GENOMIC DNA]</scope>
    <source>
        <strain evidence="9 10">Zutra 3-1</strain>
    </source>
</reference>
<feature type="transmembrane region" description="Helical" evidence="8">
    <location>
        <begin position="50"/>
        <end position="76"/>
    </location>
</feature>
<feature type="transmembrane region" description="Helical" evidence="8">
    <location>
        <begin position="185"/>
        <end position="206"/>
    </location>
</feature>
<gene>
    <name evidence="9" type="primary">fhuB</name>
    <name evidence="9" type="ORF">AGR7C_Lc120022</name>
</gene>
<dbReference type="CDD" id="cd06550">
    <property type="entry name" value="TM_ABC_iron-siderophores_like"/>
    <property type="match status" value="2"/>
</dbReference>
<feature type="transmembrane region" description="Helical" evidence="8">
    <location>
        <begin position="299"/>
        <end position="322"/>
    </location>
</feature>
<evidence type="ECO:0000313" key="9">
    <source>
        <dbReference type="EMBL" id="CUX45652.1"/>
    </source>
</evidence>
<feature type="transmembrane region" description="Helical" evidence="8">
    <location>
        <begin position="565"/>
        <end position="589"/>
    </location>
</feature>
<keyword evidence="5 8" id="KW-0812">Transmembrane</keyword>
<dbReference type="GO" id="GO:0005886">
    <property type="term" value="C:plasma membrane"/>
    <property type="evidence" value="ECO:0007669"/>
    <property type="project" value="UniProtKB-SubCell"/>
</dbReference>
<feature type="transmembrane region" description="Helical" evidence="8">
    <location>
        <begin position="423"/>
        <end position="442"/>
    </location>
</feature>
<keyword evidence="7 8" id="KW-0472">Membrane</keyword>
<sequence length="659" mass="67563">MPPVLLRLLTPAGVAASLFLLGAIFAVSDIWPDLHRLSGGGAQYDVERLMLLYSTLPRMVTALLAGAALALAGALLQQALRNPLASPSTLGISAGANLAVAATMFAFPTLEGISRDVVAMAGSALAALAVFSIGARRGFSPLSLVLAGLMIGIWCAAASAILVLLNERYLSGLFIWGAGSLSLQSWAVPVTLFPKILVLAALAGLIMRPLSLMELGDVSAGALGLSVVRLRVLAVSIAVSLAALVTSAVGVIGFVGLVAPAIARLAGARRIAQQILWSPLIGAGLLLLTDEIVKRLSDITGGLIPTGAMTALFGAPLVLFLLPRLKAMQRELPAPPPGIVKQRRVSPIMVLSFVGLLVAGVTAAILFGRAPDGSWGLLPVGEWSEILPYRWPRVVAAFAAGSLFGAAGAILQRLTGNEIASPEVLGVSAGATLGMAVALFAFTASGPMLQLGFASAGAAAVLFAILSLGLRSGFTPERVLLTGVVLTAMLDAVIGVLAAGGDPRAMMIIRWMGGSTYLVDGFTARIAALCAVVFATMAILAHRWLTLLPLGAGAARELGVHVPSARAALFILAAAMTAAATLIIGPLSFAGLMGPHLAREIGFRRTSPHLIVAALAAGCLMVLADWVGRMAAFPYQLPAGLVSALVGAPLLMVLLGRRK</sequence>
<feature type="transmembrane region" description="Helical" evidence="8">
    <location>
        <begin position="88"/>
        <end position="107"/>
    </location>
</feature>
<feature type="transmembrane region" description="Helical" evidence="8">
    <location>
        <begin position="479"/>
        <end position="498"/>
    </location>
</feature>
<evidence type="ECO:0000256" key="5">
    <source>
        <dbReference type="ARBA" id="ARBA00022692"/>
    </source>
</evidence>
<keyword evidence="3" id="KW-0813">Transport</keyword>
<dbReference type="GO" id="GO:0022857">
    <property type="term" value="F:transmembrane transporter activity"/>
    <property type="evidence" value="ECO:0007669"/>
    <property type="project" value="InterPro"/>
</dbReference>
<evidence type="ECO:0000313" key="10">
    <source>
        <dbReference type="Proteomes" id="UP000191987"/>
    </source>
</evidence>
<keyword evidence="4" id="KW-1003">Cell membrane</keyword>
<feature type="transmembrane region" description="Helical" evidence="8">
    <location>
        <begin position="390"/>
        <end position="411"/>
    </location>
</feature>
<feature type="transmembrane region" description="Helical" evidence="8">
    <location>
        <begin position="348"/>
        <end position="370"/>
    </location>
</feature>
<dbReference type="GO" id="GO:0033214">
    <property type="term" value="P:siderophore-iron import into cell"/>
    <property type="evidence" value="ECO:0007669"/>
    <property type="project" value="TreeGrafter"/>
</dbReference>
<evidence type="ECO:0000256" key="4">
    <source>
        <dbReference type="ARBA" id="ARBA00022475"/>
    </source>
</evidence>
<evidence type="ECO:0000256" key="8">
    <source>
        <dbReference type="SAM" id="Phobius"/>
    </source>
</evidence>
<evidence type="ECO:0000256" key="1">
    <source>
        <dbReference type="ARBA" id="ARBA00004651"/>
    </source>
</evidence>
<feature type="transmembrane region" description="Helical" evidence="8">
    <location>
        <begin position="142"/>
        <end position="165"/>
    </location>
</feature>
<dbReference type="Pfam" id="PF01032">
    <property type="entry name" value="FecCD"/>
    <property type="match status" value="2"/>
</dbReference>
<evidence type="ECO:0000256" key="2">
    <source>
        <dbReference type="ARBA" id="ARBA00007935"/>
    </source>
</evidence>
<feature type="transmembrane region" description="Helical" evidence="8">
    <location>
        <begin position="526"/>
        <end position="545"/>
    </location>
</feature>
<feature type="transmembrane region" description="Helical" evidence="8">
    <location>
        <begin position="610"/>
        <end position="627"/>
    </location>
</feature>
<name>A0A1S7R270_9HYPH</name>
<dbReference type="SUPFAM" id="SSF81345">
    <property type="entry name" value="ABC transporter involved in vitamin B12 uptake, BtuC"/>
    <property type="match status" value="2"/>
</dbReference>
<dbReference type="InterPro" id="IPR000522">
    <property type="entry name" value="ABC_transptr_permease_BtuC"/>
</dbReference>
<comment type="similarity">
    <text evidence="2">Belongs to the binding-protein-dependent transport system permease family. FecCD subfamily.</text>
</comment>
<feature type="transmembrane region" description="Helical" evidence="8">
    <location>
        <begin position="244"/>
        <end position="263"/>
    </location>
</feature>
<dbReference type="PANTHER" id="PTHR30472">
    <property type="entry name" value="FERRIC ENTEROBACTIN TRANSPORT SYSTEM PERMEASE PROTEIN"/>
    <property type="match status" value="1"/>
</dbReference>
<dbReference type="Proteomes" id="UP000191987">
    <property type="component" value="Unassembled WGS sequence"/>
</dbReference>
<dbReference type="InterPro" id="IPR037294">
    <property type="entry name" value="ABC_BtuC-like"/>
</dbReference>
<comment type="subcellular location">
    <subcellularLocation>
        <location evidence="1">Cell membrane</location>
        <topology evidence="1">Multi-pass membrane protein</topology>
    </subcellularLocation>
</comment>